<dbReference type="InterPro" id="IPR029062">
    <property type="entry name" value="Class_I_gatase-like"/>
</dbReference>
<keyword evidence="4 8" id="KW-0547">Nucleotide-binding</keyword>
<dbReference type="InterPro" id="IPR011698">
    <property type="entry name" value="GATase_3"/>
</dbReference>
<dbReference type="Gene3D" id="3.40.50.300">
    <property type="entry name" value="P-loop containing nucleotide triphosphate hydrolases"/>
    <property type="match status" value="2"/>
</dbReference>
<dbReference type="PANTHER" id="PTHR43873">
    <property type="entry name" value="COBYRINATE A,C-DIAMIDE SYNTHASE"/>
    <property type="match status" value="1"/>
</dbReference>
<accession>F8A9R1</accession>
<evidence type="ECO:0000313" key="11">
    <source>
        <dbReference type="EMBL" id="AEH45751.1"/>
    </source>
</evidence>
<dbReference type="PROSITE" id="PS51274">
    <property type="entry name" value="GATASE_COBBQ"/>
    <property type="match status" value="1"/>
</dbReference>
<feature type="active site" description="Nucleophile" evidence="8">
    <location>
        <position position="328"/>
    </location>
</feature>
<feature type="domain" description="CobQ/CobB/MinD/ParA nucleotide binding" evidence="9">
    <location>
        <begin position="8"/>
        <end position="191"/>
    </location>
</feature>
<dbReference type="KEGG" id="tid:Thein_1896"/>
<evidence type="ECO:0000259" key="10">
    <source>
        <dbReference type="Pfam" id="PF07685"/>
    </source>
</evidence>
<dbReference type="Proteomes" id="UP000006793">
    <property type="component" value="Chromosome"/>
</dbReference>
<comment type="domain">
    <text evidence="8">Comprises of two domains. The C-terminal domain contains the binding site for glutamine and catalyzes the hydrolysis of this substrate to glutamate and ammonia. The N-terminal domain is anticipated to bind ATP and cobyrinate and catalyzes the ultimate synthesis of the diamide product. The ammonia produced via the glutaminase domain is probably translocated to the adjacent domain via a molecular tunnel, where it reacts with an activated intermediate.</text>
</comment>
<proteinExistence type="inferred from homology"/>
<dbReference type="EC" id="6.3.5.11" evidence="8"/>
<keyword evidence="5 8" id="KW-0067">ATP-binding</keyword>
<dbReference type="Pfam" id="PF01656">
    <property type="entry name" value="CbiA"/>
    <property type="match status" value="1"/>
</dbReference>
<gene>
    <name evidence="8" type="primary">cbiA</name>
    <name evidence="11" type="ordered locus">Thein_1896</name>
</gene>
<dbReference type="OrthoDB" id="9764035at2"/>
<comment type="function">
    <text evidence="8">Catalyzes the ATP-dependent amidation of the two carboxylate groups at positions a and c of cobyrinate, using either L-glutamine or ammonia as the nitrogen source.</text>
</comment>
<reference evidence="12" key="1">
    <citation type="submission" date="2011-04" db="EMBL/GenBank/DDBJ databases">
        <title>The complete genome of Thermodesulfatator indicus DSM 15286.</title>
        <authorList>
            <person name="Lucas S."/>
            <person name="Copeland A."/>
            <person name="Lapidus A."/>
            <person name="Bruce D."/>
            <person name="Goodwin L."/>
            <person name="Pitluck S."/>
            <person name="Peters L."/>
            <person name="Kyrpides N."/>
            <person name="Mavromatis K."/>
            <person name="Pagani I."/>
            <person name="Ivanova N."/>
            <person name="Saunders L."/>
            <person name="Detter J.C."/>
            <person name="Tapia R."/>
            <person name="Han C."/>
            <person name="Land M."/>
            <person name="Hauser L."/>
            <person name="Markowitz V."/>
            <person name="Cheng J.-F."/>
            <person name="Hugenholtz P."/>
            <person name="Woyke T."/>
            <person name="Wu D."/>
            <person name="Spring S."/>
            <person name="Schroeder M."/>
            <person name="Brambilla E."/>
            <person name="Klenk H.-P."/>
            <person name="Eisen J.A."/>
        </authorList>
    </citation>
    <scope>NUCLEOTIDE SEQUENCE [LARGE SCALE GENOMIC DNA]</scope>
    <source>
        <strain evidence="12">DSM 15286 / JCM 11887 / CIR29812</strain>
    </source>
</reference>
<comment type="miscellaneous">
    <text evidence="8">The a and c carboxylates of cobyrinate are activated for nucleophilic attack via formation of a phosphorylated intermediate by ATP. CbiA catalyzes first the amidation of the c-carboxylate, and then that of the a-carboxylate.</text>
</comment>
<evidence type="ECO:0000256" key="4">
    <source>
        <dbReference type="ARBA" id="ARBA00022741"/>
    </source>
</evidence>
<dbReference type="CDD" id="cd03130">
    <property type="entry name" value="GATase1_CobB"/>
    <property type="match status" value="1"/>
</dbReference>
<dbReference type="NCBIfam" id="TIGR00379">
    <property type="entry name" value="cobB"/>
    <property type="match status" value="1"/>
</dbReference>
<evidence type="ECO:0000256" key="2">
    <source>
        <dbReference type="ARBA" id="ARBA00022573"/>
    </source>
</evidence>
<dbReference type="GO" id="GO:0042242">
    <property type="term" value="F:cobyrinic acid a,c-diamide synthase activity"/>
    <property type="evidence" value="ECO:0007669"/>
    <property type="project" value="UniProtKB-UniRule"/>
</dbReference>
<dbReference type="HOGENOM" id="CLU_022752_2_1_0"/>
<dbReference type="HAMAP" id="MF_00027">
    <property type="entry name" value="CobB_CbiA"/>
    <property type="match status" value="1"/>
</dbReference>
<dbReference type="CDD" id="cd05388">
    <property type="entry name" value="CobB_N"/>
    <property type="match status" value="1"/>
</dbReference>
<feature type="site" description="Increases nucleophilicity of active site Cys" evidence="8">
    <location>
        <position position="428"/>
    </location>
</feature>
<dbReference type="Gene3D" id="3.40.50.880">
    <property type="match status" value="1"/>
</dbReference>
<comment type="similarity">
    <text evidence="8">Belongs to the CobB/CbiA family.</text>
</comment>
<dbReference type="PATRIC" id="fig|667014.3.peg.1951"/>
<dbReference type="SUPFAM" id="SSF52540">
    <property type="entry name" value="P-loop containing nucleoside triphosphate hydrolases"/>
    <property type="match status" value="1"/>
</dbReference>
<protein>
    <recommendedName>
        <fullName evidence="8">Cobyrinate a,c-diamide synthase</fullName>
        <ecNumber evidence="8">6.3.5.11</ecNumber>
    </recommendedName>
    <alternativeName>
        <fullName evidence="8">Cobyrinic acid a,c-diamide synthetase</fullName>
    </alternativeName>
</protein>
<evidence type="ECO:0000256" key="5">
    <source>
        <dbReference type="ARBA" id="ARBA00022840"/>
    </source>
</evidence>
<evidence type="ECO:0000256" key="8">
    <source>
        <dbReference type="HAMAP-Rule" id="MF_00027"/>
    </source>
</evidence>
<keyword evidence="6 8" id="KW-0460">Magnesium</keyword>
<feature type="domain" description="CobB/CobQ-like glutamine amidotransferase" evidence="10">
    <location>
        <begin position="246"/>
        <end position="432"/>
    </location>
</feature>
<dbReference type="NCBIfam" id="NF002204">
    <property type="entry name" value="PRK01077.1"/>
    <property type="match status" value="1"/>
</dbReference>
<comment type="catalytic activity">
    <reaction evidence="8">
        <text>cob(II)yrinate + 2 L-glutamine + 2 ATP + 2 H2O = cob(II)yrinate a,c diamide + 2 L-glutamate + 2 ADP + 2 phosphate + 2 H(+)</text>
        <dbReference type="Rhea" id="RHEA:26289"/>
        <dbReference type="ChEBI" id="CHEBI:15377"/>
        <dbReference type="ChEBI" id="CHEBI:15378"/>
        <dbReference type="ChEBI" id="CHEBI:29985"/>
        <dbReference type="ChEBI" id="CHEBI:30616"/>
        <dbReference type="ChEBI" id="CHEBI:43474"/>
        <dbReference type="ChEBI" id="CHEBI:58359"/>
        <dbReference type="ChEBI" id="CHEBI:58537"/>
        <dbReference type="ChEBI" id="CHEBI:58894"/>
        <dbReference type="ChEBI" id="CHEBI:456216"/>
        <dbReference type="EC" id="6.3.5.11"/>
    </reaction>
</comment>
<comment type="pathway">
    <text evidence="8">Cofactor biosynthesis; adenosylcobalamin biosynthesis; cob(II)yrinate a,c-diamide from sirohydrochlorin (anaerobic route): step 10/10.</text>
</comment>
<evidence type="ECO:0000256" key="6">
    <source>
        <dbReference type="ARBA" id="ARBA00022842"/>
    </source>
</evidence>
<evidence type="ECO:0000259" key="9">
    <source>
        <dbReference type="Pfam" id="PF01656"/>
    </source>
</evidence>
<name>F8A9R1_THEID</name>
<sequence>MNQAKGLVIAAPFSSSGKTVITSGLIKAFKSQGLEVAPFKVGPDYIDPAYLARAANRPCYNLDSWMTGKKGVIRSFLRGAKKAHIAVIEGVMGLFDGAGGTTCASTAEVAKILDLPILLVFPARGFGHTAAAILKGLTSYWKELNFTGVILNGVASVKHERILQKALQGLDIPLLGVVTREKNLELPSRHLGLVQAEEIKLEEKLAYFAEKLAKETNLSEIIARLKETSFKAFQEKTSPVKIKGSKIAVARDKAFSFCYQENLDILKESGNEIVFFSPIKGEFPEKADVLYLPGGYPELFAETLSNQTELHEKLKKHVAEGMPVLAECGGFMFLLEGLEVNGQVFPMAGILPGLARMEKRLQAIGYREATFKTSNFLANEGQKIRGHEFHYSRVSGFGLRGLKVTDFEGLEVSTAGLVKENIIASYLHLHLGSL</sequence>
<dbReference type="SUPFAM" id="SSF52317">
    <property type="entry name" value="Class I glutamine amidotransferase-like"/>
    <property type="match status" value="1"/>
</dbReference>
<evidence type="ECO:0000313" key="12">
    <source>
        <dbReference type="Proteomes" id="UP000006793"/>
    </source>
</evidence>
<dbReference type="EMBL" id="CP002683">
    <property type="protein sequence ID" value="AEH45751.1"/>
    <property type="molecule type" value="Genomic_DNA"/>
</dbReference>
<keyword evidence="3 8" id="KW-0436">Ligase</keyword>
<keyword evidence="2 8" id="KW-0169">Cobalamin biosynthesis</keyword>
<dbReference type="RefSeq" id="WP_013908490.1">
    <property type="nucleotide sequence ID" value="NC_015681.1"/>
</dbReference>
<dbReference type="InParanoid" id="F8A9R1"/>
<organism evidence="11 12">
    <name type="scientific">Thermodesulfatator indicus (strain DSM 15286 / JCM 11887 / CIR29812)</name>
    <dbReference type="NCBI Taxonomy" id="667014"/>
    <lineage>
        <taxon>Bacteria</taxon>
        <taxon>Pseudomonadati</taxon>
        <taxon>Thermodesulfobacteriota</taxon>
        <taxon>Thermodesulfobacteria</taxon>
        <taxon>Thermodesulfobacteriales</taxon>
        <taxon>Thermodesulfatatoraceae</taxon>
        <taxon>Thermodesulfatator</taxon>
    </lineage>
</organism>
<dbReference type="eggNOG" id="COG1797">
    <property type="taxonomic scope" value="Bacteria"/>
</dbReference>
<evidence type="ECO:0000256" key="1">
    <source>
        <dbReference type="ARBA" id="ARBA00001946"/>
    </source>
</evidence>
<keyword evidence="7 8" id="KW-0315">Glutamine amidotransferase</keyword>
<dbReference type="InterPro" id="IPR004484">
    <property type="entry name" value="CbiA/CobB_synth"/>
</dbReference>
<dbReference type="GO" id="GO:0009236">
    <property type="term" value="P:cobalamin biosynthetic process"/>
    <property type="evidence" value="ECO:0007669"/>
    <property type="project" value="UniProtKB-UniRule"/>
</dbReference>
<comment type="cofactor">
    <cofactor evidence="1 8">
        <name>Mg(2+)</name>
        <dbReference type="ChEBI" id="CHEBI:18420"/>
    </cofactor>
</comment>
<dbReference type="InterPro" id="IPR002586">
    <property type="entry name" value="CobQ/CobB/MinD/ParA_Nub-bd_dom"/>
</dbReference>
<reference evidence="11 12" key="2">
    <citation type="journal article" date="2012" name="Stand. Genomic Sci.">
        <title>Complete genome sequence of the thermophilic sulfate-reducing ocean bacterium Thermodesulfatator indicus type strain (CIR29812(T)).</title>
        <authorList>
            <person name="Anderson I."/>
            <person name="Saunders E."/>
            <person name="Lapidus A."/>
            <person name="Nolan M."/>
            <person name="Lucas S."/>
            <person name="Tice H."/>
            <person name="Del Rio T.G."/>
            <person name="Cheng J.F."/>
            <person name="Han C."/>
            <person name="Tapia R."/>
            <person name="Goodwin L.A."/>
            <person name="Pitluck S."/>
            <person name="Liolios K."/>
            <person name="Mavromatis K."/>
            <person name="Pagani I."/>
            <person name="Ivanova N."/>
            <person name="Mikhailova N."/>
            <person name="Pati A."/>
            <person name="Chen A."/>
            <person name="Palaniappan K."/>
            <person name="Land M."/>
            <person name="Hauser L."/>
            <person name="Jeffries C.D."/>
            <person name="Chang Y.J."/>
            <person name="Brambilla E.M."/>
            <person name="Rohde M."/>
            <person name="Spring S."/>
            <person name="Goker M."/>
            <person name="Detter J.C."/>
            <person name="Woyke T."/>
            <person name="Bristow J."/>
            <person name="Eisen J.A."/>
            <person name="Markowitz V."/>
            <person name="Hugenholtz P."/>
            <person name="Kyrpides N.C."/>
            <person name="Klenk H.P."/>
        </authorList>
    </citation>
    <scope>NUCLEOTIDE SEQUENCE [LARGE SCALE GENOMIC DNA]</scope>
    <source>
        <strain evidence="12">DSM 15286 / JCM 11887 / CIR29812</strain>
    </source>
</reference>
<dbReference type="InterPro" id="IPR027417">
    <property type="entry name" value="P-loop_NTPase"/>
</dbReference>
<keyword evidence="12" id="KW-1185">Reference proteome</keyword>
<evidence type="ECO:0000256" key="3">
    <source>
        <dbReference type="ARBA" id="ARBA00022598"/>
    </source>
</evidence>
<dbReference type="STRING" id="667014.Thein_1896"/>
<dbReference type="GO" id="GO:0005524">
    <property type="term" value="F:ATP binding"/>
    <property type="evidence" value="ECO:0007669"/>
    <property type="project" value="UniProtKB-UniRule"/>
</dbReference>
<dbReference type="UniPathway" id="UPA00148">
    <property type="reaction ID" value="UER00231"/>
</dbReference>
<dbReference type="Pfam" id="PF07685">
    <property type="entry name" value="GATase_3"/>
    <property type="match status" value="1"/>
</dbReference>
<dbReference type="PaxDb" id="667014-Thein_1896"/>
<dbReference type="PANTHER" id="PTHR43873:SF1">
    <property type="entry name" value="COBYRINATE A,C-DIAMIDE SYNTHASE"/>
    <property type="match status" value="1"/>
</dbReference>
<evidence type="ECO:0000256" key="7">
    <source>
        <dbReference type="ARBA" id="ARBA00022962"/>
    </source>
</evidence>
<dbReference type="AlphaFoldDB" id="F8A9R1"/>